<evidence type="ECO:0000259" key="3">
    <source>
        <dbReference type="PROSITE" id="PS51000"/>
    </source>
</evidence>
<name>A0A6M8HUU3_9PROT</name>
<dbReference type="RefSeq" id="WP_171833763.1">
    <property type="nucleotide sequence ID" value="NZ_CP053708.1"/>
</dbReference>
<dbReference type="InterPro" id="IPR050313">
    <property type="entry name" value="Carb_Metab_HTH_regulators"/>
</dbReference>
<reference evidence="4 5" key="1">
    <citation type="journal article" date="2014" name="World J. Microbiol. Biotechnol.">
        <title>Biodiversity and physiological characteristics of Antarctic and Arctic lichens-associated bacteria.</title>
        <authorList>
            <person name="Lee Y.M."/>
            <person name="Kim E.H."/>
            <person name="Lee H.K."/>
            <person name="Hong S.G."/>
        </authorList>
    </citation>
    <scope>NUCLEOTIDE SEQUENCE [LARGE SCALE GENOMIC DNA]</scope>
    <source>
        <strain evidence="4 5">PAMC 26569</strain>
    </source>
</reference>
<keyword evidence="2" id="KW-0804">Transcription</keyword>
<proteinExistence type="predicted"/>
<evidence type="ECO:0000256" key="2">
    <source>
        <dbReference type="ARBA" id="ARBA00023163"/>
    </source>
</evidence>
<evidence type="ECO:0000313" key="4">
    <source>
        <dbReference type="EMBL" id="QKE92080.1"/>
    </source>
</evidence>
<dbReference type="PANTHER" id="PTHR30363">
    <property type="entry name" value="HTH-TYPE TRANSCRIPTIONAL REGULATOR SRLR-RELATED"/>
    <property type="match status" value="1"/>
</dbReference>
<dbReference type="EMBL" id="CP053708">
    <property type="protein sequence ID" value="QKE92080.1"/>
    <property type="molecule type" value="Genomic_DNA"/>
</dbReference>
<dbReference type="PROSITE" id="PS51000">
    <property type="entry name" value="HTH_DEOR_2"/>
    <property type="match status" value="1"/>
</dbReference>
<keyword evidence="1" id="KW-0805">Transcription regulation</keyword>
<gene>
    <name evidence="4" type="ORF">HN018_20395</name>
</gene>
<dbReference type="SUPFAM" id="SSF100950">
    <property type="entry name" value="NagB/RpiA/CoA transferase-like"/>
    <property type="match status" value="1"/>
</dbReference>
<keyword evidence="5" id="KW-1185">Reference proteome</keyword>
<dbReference type="Pfam" id="PF00455">
    <property type="entry name" value="DeoRC"/>
    <property type="match status" value="1"/>
</dbReference>
<dbReference type="InterPro" id="IPR014036">
    <property type="entry name" value="DeoR-like_C"/>
</dbReference>
<organism evidence="4 5">
    <name type="scientific">Lichenicola cladoniae</name>
    <dbReference type="NCBI Taxonomy" id="1484109"/>
    <lineage>
        <taxon>Bacteria</taxon>
        <taxon>Pseudomonadati</taxon>
        <taxon>Pseudomonadota</taxon>
        <taxon>Alphaproteobacteria</taxon>
        <taxon>Acetobacterales</taxon>
        <taxon>Acetobacteraceae</taxon>
        <taxon>Lichenicola</taxon>
    </lineage>
</organism>
<dbReference type="InterPro" id="IPR001034">
    <property type="entry name" value="DeoR_HTH"/>
</dbReference>
<dbReference type="AlphaFoldDB" id="A0A6M8HUU3"/>
<dbReference type="PANTHER" id="PTHR30363:SF8">
    <property type="entry name" value="DEOXYRIBOSE OPERON REPRESSOR"/>
    <property type="match status" value="1"/>
</dbReference>
<sequence>MIQPPSSNPEPPIPETGAAARRAVRLERLRALASGDGALRLGDAARALDVSTMTLRRDLTEASSGLELLGGYVVVRNGSTASNYTLDAEQDVHIQAKSEAARRAAALVETGDTIFVDCGTTMPHLLAALPAHAEITIVCYALNVANAACRLARAQLFLLGGLFHPASVTFLSEEALRSLQHLNINKAFISAGGLHEVRGASCSNFTEVPVKRAVLERAIRSFLVIDSSKLGQVKPAHFASVQSFESVITEIA</sequence>
<dbReference type="Proteomes" id="UP000500767">
    <property type="component" value="Chromosome"/>
</dbReference>
<dbReference type="KEGG" id="lck:HN018_20395"/>
<dbReference type="GO" id="GO:0003700">
    <property type="term" value="F:DNA-binding transcription factor activity"/>
    <property type="evidence" value="ECO:0007669"/>
    <property type="project" value="InterPro"/>
</dbReference>
<dbReference type="Pfam" id="PF08220">
    <property type="entry name" value="HTH_DeoR"/>
    <property type="match status" value="1"/>
</dbReference>
<accession>A0A6M8HUU3</accession>
<evidence type="ECO:0000313" key="5">
    <source>
        <dbReference type="Proteomes" id="UP000500767"/>
    </source>
</evidence>
<dbReference type="InterPro" id="IPR037171">
    <property type="entry name" value="NagB/RpiA_transferase-like"/>
</dbReference>
<protein>
    <submittedName>
        <fullName evidence="4">DeoR/GlpR transcriptional regulator</fullName>
    </submittedName>
</protein>
<dbReference type="SMART" id="SM01134">
    <property type="entry name" value="DeoRC"/>
    <property type="match status" value="1"/>
</dbReference>
<evidence type="ECO:0000256" key="1">
    <source>
        <dbReference type="ARBA" id="ARBA00023015"/>
    </source>
</evidence>
<feature type="domain" description="HTH deoR-type" evidence="3">
    <location>
        <begin position="22"/>
        <end position="82"/>
    </location>
</feature>